<proteinExistence type="predicted"/>
<dbReference type="AlphaFoldDB" id="A0A1I0L7K5"/>
<dbReference type="RefSeq" id="WP_143082462.1">
    <property type="nucleotide sequence ID" value="NZ_FOHX01000012.1"/>
</dbReference>
<evidence type="ECO:0000256" key="1">
    <source>
        <dbReference type="SAM" id="SignalP"/>
    </source>
</evidence>
<dbReference type="Proteomes" id="UP000199361">
    <property type="component" value="Unassembled WGS sequence"/>
</dbReference>
<keyword evidence="1" id="KW-0732">Signal</keyword>
<reference evidence="2 3" key="1">
    <citation type="submission" date="2016-10" db="EMBL/GenBank/DDBJ databases">
        <authorList>
            <person name="de Groot N.N."/>
        </authorList>
    </citation>
    <scope>NUCLEOTIDE SEQUENCE [LARGE SCALE GENOMIC DNA]</scope>
    <source>
        <strain evidence="2 3">CGMCC 4.5598</strain>
    </source>
</reference>
<accession>A0A1I0L7K5</accession>
<evidence type="ECO:0000313" key="3">
    <source>
        <dbReference type="Proteomes" id="UP000199361"/>
    </source>
</evidence>
<feature type="chain" id="PRO_5011565954" evidence="1">
    <location>
        <begin position="31"/>
        <end position="141"/>
    </location>
</feature>
<protein>
    <submittedName>
        <fullName evidence="2">Uncharacterized protein</fullName>
    </submittedName>
</protein>
<sequence length="141" mass="14498">MISPKHVFAWATAALTGALMAASFQTPAMAGEGPERPQSPRYEVPVAAPVAGYDFARGETVTLANGASETSIATCNDGRRVLGGGWTSTNGDDLVVTDNSATGNGAAWRVRFHNPTGGSILPTTATATAQCAFVRRAAQSD</sequence>
<evidence type="ECO:0000313" key="2">
    <source>
        <dbReference type="EMBL" id="SEU34926.1"/>
    </source>
</evidence>
<feature type="signal peptide" evidence="1">
    <location>
        <begin position="1"/>
        <end position="30"/>
    </location>
</feature>
<keyword evidence="3" id="KW-1185">Reference proteome</keyword>
<name>A0A1I0L7K5_9ACTN</name>
<organism evidence="2 3">
    <name type="scientific">Nonomuraea wenchangensis</name>
    <dbReference type="NCBI Taxonomy" id="568860"/>
    <lineage>
        <taxon>Bacteria</taxon>
        <taxon>Bacillati</taxon>
        <taxon>Actinomycetota</taxon>
        <taxon>Actinomycetes</taxon>
        <taxon>Streptosporangiales</taxon>
        <taxon>Streptosporangiaceae</taxon>
        <taxon>Nonomuraea</taxon>
    </lineage>
</organism>
<gene>
    <name evidence="2" type="ORF">SAMN05421811_112146</name>
</gene>
<dbReference type="EMBL" id="FOHX01000012">
    <property type="protein sequence ID" value="SEU34926.1"/>
    <property type="molecule type" value="Genomic_DNA"/>
</dbReference>